<reference evidence="4" key="1">
    <citation type="submission" date="2025-08" db="UniProtKB">
        <authorList>
            <consortium name="Ensembl"/>
        </authorList>
    </citation>
    <scope>IDENTIFICATION</scope>
</reference>
<dbReference type="InterPro" id="IPR003599">
    <property type="entry name" value="Ig_sub"/>
</dbReference>
<dbReference type="Ensembl" id="ENSAMXT00005004731.1">
    <property type="protein sequence ID" value="ENSAMXP00005004159.1"/>
    <property type="gene ID" value="ENSAMXG00005002552.1"/>
</dbReference>
<sequence length="125" mass="13836">MKRNWIIDLIRFSHSDQVTQTPLHLIRNHDVSVTIECSHTVSGYNQINWYKQTNGEGLALIGYLYATGTPQIEKDFQNKTGMSGNGGSRVVLTIKDLSASDSAVYFCAASYTVLQSCSTAIQKCL</sequence>
<evidence type="ECO:0000313" key="4">
    <source>
        <dbReference type="Ensembl" id="ENSAMXP00005004159.1"/>
    </source>
</evidence>
<evidence type="ECO:0000313" key="5">
    <source>
        <dbReference type="Proteomes" id="UP000694621"/>
    </source>
</evidence>
<dbReference type="GO" id="GO:0005886">
    <property type="term" value="C:plasma membrane"/>
    <property type="evidence" value="ECO:0007669"/>
    <property type="project" value="TreeGrafter"/>
</dbReference>
<dbReference type="InterPro" id="IPR007110">
    <property type="entry name" value="Ig-like_dom"/>
</dbReference>
<dbReference type="Pfam" id="PF07686">
    <property type="entry name" value="V-set"/>
    <property type="match status" value="1"/>
</dbReference>
<dbReference type="SMART" id="SM00406">
    <property type="entry name" value="IGv"/>
    <property type="match status" value="1"/>
</dbReference>
<evidence type="ECO:0000256" key="2">
    <source>
        <dbReference type="ARBA" id="ARBA00022859"/>
    </source>
</evidence>
<dbReference type="InterPro" id="IPR013783">
    <property type="entry name" value="Ig-like_fold"/>
</dbReference>
<protein>
    <recommendedName>
        <fullName evidence="3">Ig-like domain-containing protein</fullName>
    </recommendedName>
</protein>
<evidence type="ECO:0000259" key="3">
    <source>
        <dbReference type="PROSITE" id="PS50835"/>
    </source>
</evidence>
<keyword evidence="2" id="KW-0391">Immunity</keyword>
<proteinExistence type="predicted"/>
<dbReference type="GO" id="GO:0007166">
    <property type="term" value="P:cell surface receptor signaling pathway"/>
    <property type="evidence" value="ECO:0007669"/>
    <property type="project" value="TreeGrafter"/>
</dbReference>
<dbReference type="AlphaFoldDB" id="A0A8B9GX13"/>
<organism evidence="4 5">
    <name type="scientific">Astyanax mexicanus</name>
    <name type="common">Blind cave fish</name>
    <name type="synonym">Astyanax fasciatus mexicanus</name>
    <dbReference type="NCBI Taxonomy" id="7994"/>
    <lineage>
        <taxon>Eukaryota</taxon>
        <taxon>Metazoa</taxon>
        <taxon>Chordata</taxon>
        <taxon>Craniata</taxon>
        <taxon>Vertebrata</taxon>
        <taxon>Euteleostomi</taxon>
        <taxon>Actinopterygii</taxon>
        <taxon>Neopterygii</taxon>
        <taxon>Teleostei</taxon>
        <taxon>Ostariophysi</taxon>
        <taxon>Characiformes</taxon>
        <taxon>Characoidei</taxon>
        <taxon>Acestrorhamphidae</taxon>
        <taxon>Acestrorhamphinae</taxon>
        <taxon>Astyanax</taxon>
    </lineage>
</organism>
<keyword evidence="1" id="KW-0732">Signal</keyword>
<dbReference type="PANTHER" id="PTHR23268">
    <property type="entry name" value="T-CELL RECEPTOR BETA CHAIN"/>
    <property type="match status" value="1"/>
</dbReference>
<dbReference type="SMART" id="SM00409">
    <property type="entry name" value="IG"/>
    <property type="match status" value="1"/>
</dbReference>
<dbReference type="Gene3D" id="2.60.40.10">
    <property type="entry name" value="Immunoglobulins"/>
    <property type="match status" value="1"/>
</dbReference>
<dbReference type="PROSITE" id="PS50835">
    <property type="entry name" value="IG_LIKE"/>
    <property type="match status" value="1"/>
</dbReference>
<evidence type="ECO:0000256" key="1">
    <source>
        <dbReference type="ARBA" id="ARBA00022729"/>
    </source>
</evidence>
<name>A0A8B9GX13_ASTMX</name>
<dbReference type="InterPro" id="IPR050413">
    <property type="entry name" value="TCR_beta_variable"/>
</dbReference>
<dbReference type="GO" id="GO:0002376">
    <property type="term" value="P:immune system process"/>
    <property type="evidence" value="ECO:0007669"/>
    <property type="project" value="UniProtKB-KW"/>
</dbReference>
<dbReference type="Proteomes" id="UP000694621">
    <property type="component" value="Unplaced"/>
</dbReference>
<dbReference type="InterPro" id="IPR036179">
    <property type="entry name" value="Ig-like_dom_sf"/>
</dbReference>
<dbReference type="InterPro" id="IPR013106">
    <property type="entry name" value="Ig_V-set"/>
</dbReference>
<feature type="domain" description="Ig-like" evidence="3">
    <location>
        <begin position="32"/>
        <end position="125"/>
    </location>
</feature>
<accession>A0A8B9GX13</accession>
<dbReference type="PANTHER" id="PTHR23268:SF102">
    <property type="entry name" value="IMMUNOGLOBULIN V-SET DOMAIN-CONTAINING PROTEIN"/>
    <property type="match status" value="1"/>
</dbReference>
<dbReference type="SUPFAM" id="SSF48726">
    <property type="entry name" value="Immunoglobulin"/>
    <property type="match status" value="1"/>
</dbReference>